<reference evidence="11" key="1">
    <citation type="journal article" date="2016" name="Genome Announc.">
        <title>Draft genomes of two strains of Paenibacillus glucanolyticus with capability to degrade lignocellulose.</title>
        <authorList>
            <person name="Mathews S.L."/>
            <person name="Pawlak J."/>
            <person name="Grunden A.M."/>
        </authorList>
    </citation>
    <scope>NUCLEOTIDE SEQUENCE [LARGE SCALE GENOMIC DNA]</scope>
    <source>
        <strain evidence="11">SLM1</strain>
    </source>
</reference>
<dbReference type="GO" id="GO:0030976">
    <property type="term" value="F:thiamine pyrophosphate binding"/>
    <property type="evidence" value="ECO:0007669"/>
    <property type="project" value="UniProtKB-UniRule"/>
</dbReference>
<dbReference type="RefSeq" id="WP_063479236.1">
    <property type="nucleotide sequence ID" value="NZ_CP147845.1"/>
</dbReference>
<evidence type="ECO:0000313" key="12">
    <source>
        <dbReference type="Proteomes" id="UP000076796"/>
    </source>
</evidence>
<dbReference type="InterPro" id="IPR029061">
    <property type="entry name" value="THDP-binding"/>
</dbReference>
<comment type="caution">
    <text evidence="11">The sequence shown here is derived from an EMBL/GenBank/DDBJ whole genome shotgun (WGS) entry which is preliminary data.</text>
</comment>
<dbReference type="Pfam" id="PF02776">
    <property type="entry name" value="TPP_enzyme_N"/>
    <property type="match status" value="1"/>
</dbReference>
<dbReference type="GO" id="GO:0009099">
    <property type="term" value="P:L-valine biosynthetic process"/>
    <property type="evidence" value="ECO:0007669"/>
    <property type="project" value="TreeGrafter"/>
</dbReference>
<dbReference type="Pfam" id="PF00205">
    <property type="entry name" value="TPP_enzyme_M"/>
    <property type="match status" value="1"/>
</dbReference>
<dbReference type="SUPFAM" id="SSF52467">
    <property type="entry name" value="DHS-like NAD/FAD-binding domain"/>
    <property type="match status" value="1"/>
</dbReference>
<feature type="binding site" evidence="7">
    <location>
        <position position="493"/>
    </location>
    <ligand>
        <name>Mg(2+)</name>
        <dbReference type="ChEBI" id="CHEBI:18420"/>
    </ligand>
</feature>
<dbReference type="InterPro" id="IPR011766">
    <property type="entry name" value="TPP_enzyme_TPP-bd"/>
</dbReference>
<dbReference type="GO" id="GO:0102481">
    <property type="term" value="F:3D-(3,5/4)-trihydroxycyclohexane-1,2-dione hydrolase activity"/>
    <property type="evidence" value="ECO:0007669"/>
    <property type="project" value="UniProtKB-EC"/>
</dbReference>
<dbReference type="InterPro" id="IPR045229">
    <property type="entry name" value="TPP_enz"/>
</dbReference>
<comment type="cofactor">
    <cofactor evidence="7">
        <name>thiamine diphosphate</name>
        <dbReference type="ChEBI" id="CHEBI:58937"/>
    </cofactor>
    <text evidence="7">Binds 1 thiamine pyrophosphate per subunit.</text>
</comment>
<comment type="cofactor">
    <cofactor evidence="7">
        <name>Mg(2+)</name>
        <dbReference type="ChEBI" id="CHEBI:18420"/>
    </cofactor>
    <text evidence="7">Binds 1 Mg(2+) ion per subunit.</text>
</comment>
<dbReference type="Proteomes" id="UP000076796">
    <property type="component" value="Unassembled WGS sequence"/>
</dbReference>
<proteinExistence type="inferred from homology"/>
<dbReference type="UniPathway" id="UPA00076">
    <property type="reaction ID" value="UER00145"/>
</dbReference>
<dbReference type="PANTHER" id="PTHR18968">
    <property type="entry name" value="THIAMINE PYROPHOSPHATE ENZYMES"/>
    <property type="match status" value="1"/>
</dbReference>
<accession>A0A163LM92</accession>
<dbReference type="CDD" id="cd07035">
    <property type="entry name" value="TPP_PYR_POX_like"/>
    <property type="match status" value="1"/>
</dbReference>
<dbReference type="OrthoDB" id="4494979at2"/>
<dbReference type="AlphaFoldDB" id="A0A163LM92"/>
<dbReference type="InterPro" id="IPR012001">
    <property type="entry name" value="Thiamin_PyroP_enz_TPP-bd_dom"/>
</dbReference>
<dbReference type="CDD" id="cd02003">
    <property type="entry name" value="TPP_IolD"/>
    <property type="match status" value="1"/>
</dbReference>
<evidence type="ECO:0000313" key="11">
    <source>
        <dbReference type="EMBL" id="KZS48247.1"/>
    </source>
</evidence>
<dbReference type="Gene3D" id="3.40.50.1220">
    <property type="entry name" value="TPP-binding domain"/>
    <property type="match status" value="1"/>
</dbReference>
<feature type="domain" description="Thiamine pyrophosphate enzyme central" evidence="8">
    <location>
        <begin position="219"/>
        <end position="353"/>
    </location>
</feature>
<comment type="catalytic activity">
    <reaction evidence="7">
        <text>3D-3,5/4-trihydroxycyclohexane-1,2-dione + H2O = 5-deoxy-D-glucuronate + H(+)</text>
        <dbReference type="Rhea" id="RHEA:25836"/>
        <dbReference type="ChEBI" id="CHEBI:15377"/>
        <dbReference type="ChEBI" id="CHEBI:15378"/>
        <dbReference type="ChEBI" id="CHEBI:28446"/>
        <dbReference type="ChEBI" id="CHEBI:58852"/>
        <dbReference type="EC" id="3.7.1.22"/>
    </reaction>
</comment>
<organism evidence="11 12">
    <name type="scientific">Paenibacillus glucanolyticus</name>
    <dbReference type="NCBI Taxonomy" id="59843"/>
    <lineage>
        <taxon>Bacteria</taxon>
        <taxon>Bacillati</taxon>
        <taxon>Bacillota</taxon>
        <taxon>Bacilli</taxon>
        <taxon>Bacillales</taxon>
        <taxon>Paenibacillaceae</taxon>
        <taxon>Paenibacillus</taxon>
    </lineage>
</organism>
<feature type="binding site" evidence="7">
    <location>
        <position position="520"/>
    </location>
    <ligand>
        <name>Mg(2+)</name>
        <dbReference type="ChEBI" id="CHEBI:18420"/>
    </ligand>
</feature>
<dbReference type="InterPro" id="IPR012000">
    <property type="entry name" value="Thiamin_PyroP_enz_cen_dom"/>
</dbReference>
<name>A0A163LM92_9BACL</name>
<comment type="function">
    <text evidence="7">Involved in the cleavage of the C1-C2 bond of 3D-(3,5/4)-trihydroxycyclohexane-1,2-dione (THcHDO) to yield 5-deoxy-glucuronate (5DG).</text>
</comment>
<dbReference type="PROSITE" id="PS00187">
    <property type="entry name" value="TPP_ENZYMES"/>
    <property type="match status" value="1"/>
</dbReference>
<evidence type="ECO:0000259" key="9">
    <source>
        <dbReference type="Pfam" id="PF02775"/>
    </source>
</evidence>
<evidence type="ECO:0000256" key="4">
    <source>
        <dbReference type="ARBA" id="ARBA00022842"/>
    </source>
</evidence>
<evidence type="ECO:0000256" key="1">
    <source>
        <dbReference type="ARBA" id="ARBA00007812"/>
    </source>
</evidence>
<keyword evidence="12" id="KW-1185">Reference proteome</keyword>
<dbReference type="GO" id="GO:0005948">
    <property type="term" value="C:acetolactate synthase complex"/>
    <property type="evidence" value="ECO:0007669"/>
    <property type="project" value="TreeGrafter"/>
</dbReference>
<gene>
    <name evidence="7" type="primary">iolD</name>
    <name evidence="11" type="ORF">AWU65_21080</name>
</gene>
<dbReference type="GeneID" id="97556238"/>
<dbReference type="GO" id="GO:0003984">
    <property type="term" value="F:acetolactate synthase activity"/>
    <property type="evidence" value="ECO:0007669"/>
    <property type="project" value="TreeGrafter"/>
</dbReference>
<feature type="domain" description="Thiamine pyrophosphate enzyme TPP-binding" evidence="9">
    <location>
        <begin position="441"/>
        <end position="599"/>
    </location>
</feature>
<dbReference type="EC" id="3.7.1.22" evidence="7"/>
<dbReference type="NCBIfam" id="TIGR04377">
    <property type="entry name" value="myo_inos_iolD"/>
    <property type="match status" value="1"/>
</dbReference>
<protein>
    <recommendedName>
        <fullName evidence="7">3D-(3,5/4)-trihydroxycyclohexane-1,2-dione hydrolase</fullName>
        <shortName evidence="7">THcHDO hydrolase</shortName>
        <ecNumber evidence="7">3.7.1.22</ecNumber>
    </recommendedName>
</protein>
<dbReference type="SUPFAM" id="SSF52518">
    <property type="entry name" value="Thiamin diphosphate-binding fold (THDP-binding)"/>
    <property type="match status" value="2"/>
</dbReference>
<dbReference type="EMBL" id="LWMH01000001">
    <property type="protein sequence ID" value="KZS48247.1"/>
    <property type="molecule type" value="Genomic_DNA"/>
</dbReference>
<dbReference type="InterPro" id="IPR030817">
    <property type="entry name" value="Myo_inos_IolD"/>
</dbReference>
<dbReference type="InterPro" id="IPR023757">
    <property type="entry name" value="THcHDO_hydrolase_firmi"/>
</dbReference>
<feature type="binding site" evidence="7">
    <location>
        <position position="65"/>
    </location>
    <ligand>
        <name>thiamine diphosphate</name>
        <dbReference type="ChEBI" id="CHEBI:58937"/>
    </ligand>
</feature>
<keyword evidence="6 7" id="KW-0786">Thiamine pyrophosphate</keyword>
<evidence type="ECO:0000256" key="3">
    <source>
        <dbReference type="ARBA" id="ARBA00022801"/>
    </source>
</evidence>
<evidence type="ECO:0000259" key="8">
    <source>
        <dbReference type="Pfam" id="PF00205"/>
    </source>
</evidence>
<keyword evidence="2 7" id="KW-0479">Metal-binding</keyword>
<dbReference type="Pfam" id="PF02775">
    <property type="entry name" value="TPP_enzyme_C"/>
    <property type="match status" value="1"/>
</dbReference>
<evidence type="ECO:0000256" key="2">
    <source>
        <dbReference type="ARBA" id="ARBA00022723"/>
    </source>
</evidence>
<dbReference type="GO" id="GO:0000287">
    <property type="term" value="F:magnesium ion binding"/>
    <property type="evidence" value="ECO:0007669"/>
    <property type="project" value="UniProtKB-UniRule"/>
</dbReference>
<dbReference type="GO" id="GO:0050660">
    <property type="term" value="F:flavin adenine dinucleotide binding"/>
    <property type="evidence" value="ECO:0007669"/>
    <property type="project" value="TreeGrafter"/>
</dbReference>
<feature type="domain" description="Thiamine pyrophosphate enzyme N-terminal TPP-binding" evidence="10">
    <location>
        <begin position="31"/>
        <end position="134"/>
    </location>
</feature>
<comment type="pathway">
    <text evidence="7">Polyol metabolism; myo-inositol degradation into acetyl-CoA; acetyl-CoA from myo-inositol: step 3/7.</text>
</comment>
<sequence length="644" mass="70312">MTTIRLTTAQALIRFLNQQYIEFDGRQEKFIKGVFTIFGHGNVLGIGQALEEDPGELEVYQGRNEQGMAHAAVAFAKQKARRQICACTSSVGPGAANMITAAATATANQVPVLLLPGDTFASRQPDPVLQQIEQTHDITISTNDAFRPVSKFWDRITRPEQLMSSLIQAMRVLTDPADTGAVTIALPQDVQGESYDYPLSFFQRRVHRIERRPSSDAALNAAVELIGQRRKPLLVCGGGVRYSEAGEALMAFAEAFRIPIAETQAGKSVIPASHSWNVGGIGVTGNEAANKLAREADLIIGVGTRFTDFTTGSKELFGHPDQAVLTINVSPFHAGKLDAVGVVADARTALLALYDRLVQATYKSNYTTEVEAAKQSWTTEWNRLTQIDYNASGFKPEIEGHFNEAMLEYAQVLSSHLTQTQVLGALNDLLDDEAVVVGASGSLPGDLQRMWKSEKPSTYHMEYGYSCMGYEISGALGVKMAEPEREVYAFCGDGSYLMLHSELITSLQEKRKVNVLLFDNIGFGCINNLQMGHGMGSFGTEFRARNAATGKLDGDLLSIDYAKSASGYGVATRTVRTMNELAEAMEWAKRQTTSTLLDIKVLPKTMTDGYGAWWNVGVAQVSDQAGMKQAAEDREGRLKQARPY</sequence>
<dbReference type="GO" id="GO:0009097">
    <property type="term" value="P:isoleucine biosynthetic process"/>
    <property type="evidence" value="ECO:0007669"/>
    <property type="project" value="TreeGrafter"/>
</dbReference>
<dbReference type="InterPro" id="IPR000399">
    <property type="entry name" value="TPP-bd_CS"/>
</dbReference>
<dbReference type="InterPro" id="IPR029035">
    <property type="entry name" value="DHS-like_NAD/FAD-binding_dom"/>
</dbReference>
<evidence type="ECO:0000256" key="7">
    <source>
        <dbReference type="HAMAP-Rule" id="MF_01669"/>
    </source>
</evidence>
<evidence type="ECO:0000259" key="10">
    <source>
        <dbReference type="Pfam" id="PF02776"/>
    </source>
</evidence>
<dbReference type="HAMAP" id="MF_01669">
    <property type="entry name" value="IolD"/>
    <property type="match status" value="1"/>
</dbReference>
<evidence type="ECO:0000256" key="5">
    <source>
        <dbReference type="ARBA" id="ARBA00023027"/>
    </source>
</evidence>
<keyword evidence="4 7" id="KW-0460">Magnesium</keyword>
<dbReference type="PANTHER" id="PTHR18968:SF9">
    <property type="entry name" value="3D-(3,5_4)-TRIHYDROXYCYCLOHEXANE-1,2-DIONE HYDROLASE"/>
    <property type="match status" value="1"/>
</dbReference>
<comment type="similarity">
    <text evidence="1 7">Belongs to the TPP enzyme family.</text>
</comment>
<evidence type="ECO:0000256" key="6">
    <source>
        <dbReference type="ARBA" id="ARBA00023052"/>
    </source>
</evidence>
<feature type="region of interest" description="Thiamine pyrophosphate binding" evidence="7">
    <location>
        <begin position="442"/>
        <end position="522"/>
    </location>
</feature>
<dbReference type="Gene3D" id="3.40.50.970">
    <property type="match status" value="2"/>
</dbReference>
<dbReference type="GO" id="GO:0019310">
    <property type="term" value="P:inositol catabolic process"/>
    <property type="evidence" value="ECO:0007669"/>
    <property type="project" value="UniProtKB-UniRule"/>
</dbReference>
<keyword evidence="3 7" id="KW-0378">Hydrolase</keyword>
<keyword evidence="5 7" id="KW-0520">NAD</keyword>